<dbReference type="EMBL" id="JAVRRT010000014">
    <property type="protein sequence ID" value="KAK5166159.1"/>
    <property type="molecule type" value="Genomic_DNA"/>
</dbReference>
<name>A0AAV9P0V9_9PEZI</name>
<dbReference type="Proteomes" id="UP001337655">
    <property type="component" value="Unassembled WGS sequence"/>
</dbReference>
<comment type="caution">
    <text evidence="2">The sequence shown here is derived from an EMBL/GenBank/DDBJ whole genome shotgun (WGS) entry which is preliminary data.</text>
</comment>
<dbReference type="RefSeq" id="XP_064656112.1">
    <property type="nucleotide sequence ID" value="XM_064805652.1"/>
</dbReference>
<evidence type="ECO:0000256" key="1">
    <source>
        <dbReference type="SAM" id="SignalP"/>
    </source>
</evidence>
<gene>
    <name evidence="2" type="ORF">LTR77_008420</name>
</gene>
<reference evidence="2 3" key="1">
    <citation type="submission" date="2023-08" db="EMBL/GenBank/DDBJ databases">
        <title>Black Yeasts Isolated from many extreme environments.</title>
        <authorList>
            <person name="Coleine C."/>
            <person name="Stajich J.E."/>
            <person name="Selbmann L."/>
        </authorList>
    </citation>
    <scope>NUCLEOTIDE SEQUENCE [LARGE SCALE GENOMIC DNA]</scope>
    <source>
        <strain evidence="2 3">CCFEE 5935</strain>
    </source>
</reference>
<sequence>MVILRVSIFLCIFLARLSLFAQAAVTLTAVPSQSKTTSTYTYSVTANALALSSISYSYAYTVTTPTTLWQAPTFATPTPMPPCSESLCPSQNGQECVDAAGNVYGILCNTYISGIVITNSGRKFLRPKKEKRVCEYFHHTP</sequence>
<evidence type="ECO:0000313" key="2">
    <source>
        <dbReference type="EMBL" id="KAK5166159.1"/>
    </source>
</evidence>
<accession>A0AAV9P0V9</accession>
<dbReference type="GeneID" id="89929753"/>
<evidence type="ECO:0000313" key="3">
    <source>
        <dbReference type="Proteomes" id="UP001337655"/>
    </source>
</evidence>
<feature type="chain" id="PRO_5043463011" evidence="1">
    <location>
        <begin position="24"/>
        <end position="141"/>
    </location>
</feature>
<dbReference type="AlphaFoldDB" id="A0AAV9P0V9"/>
<feature type="signal peptide" evidence="1">
    <location>
        <begin position="1"/>
        <end position="23"/>
    </location>
</feature>
<organism evidence="2 3">
    <name type="scientific">Saxophila tyrrhenica</name>
    <dbReference type="NCBI Taxonomy" id="1690608"/>
    <lineage>
        <taxon>Eukaryota</taxon>
        <taxon>Fungi</taxon>
        <taxon>Dikarya</taxon>
        <taxon>Ascomycota</taxon>
        <taxon>Pezizomycotina</taxon>
        <taxon>Dothideomycetes</taxon>
        <taxon>Dothideomycetidae</taxon>
        <taxon>Mycosphaerellales</taxon>
        <taxon>Extremaceae</taxon>
        <taxon>Saxophila</taxon>
    </lineage>
</organism>
<keyword evidence="1" id="KW-0732">Signal</keyword>
<keyword evidence="3" id="KW-1185">Reference proteome</keyword>
<protein>
    <submittedName>
        <fullName evidence="2">Uncharacterized protein</fullName>
    </submittedName>
</protein>
<proteinExistence type="predicted"/>